<sequence>MAIVNFLAQLWGFSLIIICFSFLVKPQHVKNIFVLLENPSALLVLGMSRVVLGFASLLAYSSWDLSWRVVITILGWLLIIKGVFYLFMPELAVDIMVTLKDRHINWFPVVAVAGIILGCVLLYLGFNF</sequence>
<evidence type="ECO:0000313" key="2">
    <source>
        <dbReference type="EMBL" id="OGZ69253.1"/>
    </source>
</evidence>
<comment type="caution">
    <text evidence="2">The sequence shown here is derived from an EMBL/GenBank/DDBJ whole genome shotgun (WGS) entry which is preliminary data.</text>
</comment>
<feature type="transmembrane region" description="Helical" evidence="1">
    <location>
        <begin position="6"/>
        <end position="24"/>
    </location>
</feature>
<organism evidence="2 3">
    <name type="scientific">Candidatus Staskawiczbacteria bacterium RIFCSPHIGHO2_02_FULL_42_22</name>
    <dbReference type="NCBI Taxonomy" id="1802207"/>
    <lineage>
        <taxon>Bacteria</taxon>
        <taxon>Candidatus Staskawicziibacteriota</taxon>
    </lineage>
</organism>
<proteinExistence type="predicted"/>
<feature type="transmembrane region" description="Helical" evidence="1">
    <location>
        <begin position="36"/>
        <end position="59"/>
    </location>
</feature>
<keyword evidence="1" id="KW-0812">Transmembrane</keyword>
<keyword evidence="1" id="KW-1133">Transmembrane helix</keyword>
<dbReference type="AlphaFoldDB" id="A0A1G2I3B3"/>
<feature type="transmembrane region" description="Helical" evidence="1">
    <location>
        <begin position="65"/>
        <end position="86"/>
    </location>
</feature>
<dbReference type="Proteomes" id="UP000178820">
    <property type="component" value="Unassembled WGS sequence"/>
</dbReference>
<evidence type="ECO:0000313" key="3">
    <source>
        <dbReference type="Proteomes" id="UP000178820"/>
    </source>
</evidence>
<accession>A0A1G2I3B3</accession>
<dbReference type="EMBL" id="MHOT01000013">
    <property type="protein sequence ID" value="OGZ69253.1"/>
    <property type="molecule type" value="Genomic_DNA"/>
</dbReference>
<reference evidence="2 3" key="1">
    <citation type="journal article" date="2016" name="Nat. Commun.">
        <title>Thousands of microbial genomes shed light on interconnected biogeochemical processes in an aquifer system.</title>
        <authorList>
            <person name="Anantharaman K."/>
            <person name="Brown C.T."/>
            <person name="Hug L.A."/>
            <person name="Sharon I."/>
            <person name="Castelle C.J."/>
            <person name="Probst A.J."/>
            <person name="Thomas B.C."/>
            <person name="Singh A."/>
            <person name="Wilkins M.J."/>
            <person name="Karaoz U."/>
            <person name="Brodie E.L."/>
            <person name="Williams K.H."/>
            <person name="Hubbard S.S."/>
            <person name="Banfield J.F."/>
        </authorList>
    </citation>
    <scope>NUCLEOTIDE SEQUENCE [LARGE SCALE GENOMIC DNA]</scope>
</reference>
<gene>
    <name evidence="2" type="ORF">A3D44_01015</name>
</gene>
<dbReference type="STRING" id="1802207.A3D44_01015"/>
<name>A0A1G2I3B3_9BACT</name>
<keyword evidence="1" id="KW-0472">Membrane</keyword>
<evidence type="ECO:0000256" key="1">
    <source>
        <dbReference type="SAM" id="Phobius"/>
    </source>
</evidence>
<protein>
    <recommendedName>
        <fullName evidence="4">DUF2065 domain-containing protein</fullName>
    </recommendedName>
</protein>
<feature type="transmembrane region" description="Helical" evidence="1">
    <location>
        <begin position="106"/>
        <end position="126"/>
    </location>
</feature>
<evidence type="ECO:0008006" key="4">
    <source>
        <dbReference type="Google" id="ProtNLM"/>
    </source>
</evidence>